<evidence type="ECO:0000259" key="2">
    <source>
        <dbReference type="Pfam" id="PF19556"/>
    </source>
</evidence>
<organism evidence="3 4">
    <name type="scientific">Trinickia dinghuensis</name>
    <dbReference type="NCBI Taxonomy" id="2291023"/>
    <lineage>
        <taxon>Bacteria</taxon>
        <taxon>Pseudomonadati</taxon>
        <taxon>Pseudomonadota</taxon>
        <taxon>Betaproteobacteria</taxon>
        <taxon>Burkholderiales</taxon>
        <taxon>Burkholderiaceae</taxon>
        <taxon>Trinickia</taxon>
    </lineage>
</organism>
<dbReference type="OrthoDB" id="9104360at2"/>
<accession>A0A3D8K2T6</accession>
<evidence type="ECO:0000313" key="4">
    <source>
        <dbReference type="Proteomes" id="UP000256838"/>
    </source>
</evidence>
<feature type="compositionally biased region" description="Low complexity" evidence="1">
    <location>
        <begin position="80"/>
        <end position="101"/>
    </location>
</feature>
<evidence type="ECO:0000313" key="3">
    <source>
        <dbReference type="EMBL" id="RDU99185.1"/>
    </source>
</evidence>
<feature type="compositionally biased region" description="Acidic residues" evidence="1">
    <location>
        <begin position="173"/>
        <end position="183"/>
    </location>
</feature>
<protein>
    <submittedName>
        <fullName evidence="3">PRTRC system protein E</fullName>
    </submittedName>
</protein>
<feature type="domain" description="ParB-related ThiF-related cassette protein E" evidence="2">
    <location>
        <begin position="3"/>
        <end position="64"/>
    </location>
</feature>
<dbReference type="Pfam" id="PF19556">
    <property type="entry name" value="PRTRC_E"/>
    <property type="match status" value="1"/>
</dbReference>
<dbReference type="RefSeq" id="WP_115533157.1">
    <property type="nucleotide sequence ID" value="NZ_QRGA01000005.1"/>
</dbReference>
<feature type="region of interest" description="Disordered" evidence="1">
    <location>
        <begin position="76"/>
        <end position="183"/>
    </location>
</feature>
<gene>
    <name evidence="3" type="ORF">DWV00_08650</name>
</gene>
<dbReference type="EMBL" id="QRGA01000005">
    <property type="protein sequence ID" value="RDU99185.1"/>
    <property type="molecule type" value="Genomic_DNA"/>
</dbReference>
<dbReference type="AlphaFoldDB" id="A0A3D8K2T6"/>
<reference evidence="3 4" key="1">
    <citation type="submission" date="2018-08" db="EMBL/GenBank/DDBJ databases">
        <title>Paraburkholderia sp. DHOM06 isolated from forest soil.</title>
        <authorList>
            <person name="Gao Z.-H."/>
            <person name="Qiu L.-H."/>
        </authorList>
    </citation>
    <scope>NUCLEOTIDE SEQUENCE [LARGE SCALE GENOMIC DNA]</scope>
    <source>
        <strain evidence="3 4">DHOM06</strain>
    </source>
</reference>
<sequence>MSLFKSLYPLAQNTSLTILIVAEGEQLRVNVMPRSKDEKAEKTLYPLSLLARPEELDRDFAEALEIYAPGSQSVLEQARAASAANGSSNPPALPAPSGTPAKGKRGPKPKATALPPAQAAAADAAPVKSEGNADERPAADPRQSGLPGLEAEPAAAMPDSQDMREADNSEAPSEADDSGIDLL</sequence>
<feature type="compositionally biased region" description="Low complexity" evidence="1">
    <location>
        <begin position="109"/>
        <end position="126"/>
    </location>
</feature>
<dbReference type="Proteomes" id="UP000256838">
    <property type="component" value="Unassembled WGS sequence"/>
</dbReference>
<dbReference type="InterPro" id="IPR022273">
    <property type="entry name" value="PRTRC_protein-E"/>
</dbReference>
<comment type="caution">
    <text evidence="3">The sequence shown here is derived from an EMBL/GenBank/DDBJ whole genome shotgun (WGS) entry which is preliminary data.</text>
</comment>
<proteinExistence type="predicted"/>
<evidence type="ECO:0000256" key="1">
    <source>
        <dbReference type="SAM" id="MobiDB-lite"/>
    </source>
</evidence>
<keyword evidence="4" id="KW-1185">Reference proteome</keyword>
<dbReference type="NCBIfam" id="TIGR03741">
    <property type="entry name" value="PRTRC_E"/>
    <property type="match status" value="1"/>
</dbReference>
<name>A0A3D8K2T6_9BURK</name>